<organism evidence="1 2">
    <name type="scientific">Babesia gibsoni</name>
    <dbReference type="NCBI Taxonomy" id="33632"/>
    <lineage>
        <taxon>Eukaryota</taxon>
        <taxon>Sar</taxon>
        <taxon>Alveolata</taxon>
        <taxon>Apicomplexa</taxon>
        <taxon>Aconoidasida</taxon>
        <taxon>Piroplasmida</taxon>
        <taxon>Babesiidae</taxon>
        <taxon>Babesia</taxon>
    </lineage>
</organism>
<evidence type="ECO:0000313" key="1">
    <source>
        <dbReference type="EMBL" id="KAK1442891.1"/>
    </source>
</evidence>
<proteinExistence type="predicted"/>
<evidence type="ECO:0000313" key="2">
    <source>
        <dbReference type="Proteomes" id="UP001230268"/>
    </source>
</evidence>
<gene>
    <name evidence="1" type="ORF">BgAZ_304090</name>
</gene>
<sequence length="920" mass="104542">MKRKVEDVFLEIRKWSKIGYSNIRKLRSHLSASANIWNPQVSQNDDKSHSSLSSGVSKISVSSYSVSAVSSDDLTSNSLEEGEIEEKSSSLDCYSVLMSNKFDDFIDLESHITKLKTCVKRISLLNKLILTKTSLLDLYESGLIVLKECQQTTCTVAPILTVLITSKKQVVCIKRIRECFSEQYNAVISLGRGVLSLKGKCGFYCTVLFLPYILDILIATLPSLVESFKESKTWENVVSTLDSLIQSSLLIFCSSVEYIEEEARVNTAKAIFYLLMILVPIQKVQSLMSVDDTTAHCNRDNMKHLIQTVLSEYITDEESFKPSSLILLHLHSNMGIHSKELSKYVSSYSEVVGGIIYDHLNTAIQCGCMKRQFPVGYLDSNNYNLDIVSKACMYSKSKPQGRQDAGKCDDDLTRLWFKVKYWLLLLLEDNNAKVRNVALKIIRHVMMTVPFLEKDRQHVMSLVTDCLSDNTTFSSAMAGLISVSFIYPLKDGAVRKISNITLKGSDIRDRIKVIRFLGECKFSIRGIDAVLNILHTLCEPIRLDDQKSLNARYATSSISDHNSEILFSTFEWPEILKTIRKFKTMAAFKTSKGTDFTGLFNIADTYETSFLKLLLSYMLEREVHWSRFYSFRRSELSIRFPDDIDMEPVPFEREFLSEANAAISTFLCPPKYAMNDEVPKGKALFLHIHRCRIKGSVDALRKLLYLRRKVTNTSVNAEKGKKCRCVDCAMDKMILSSKVKRPVNNVDDSTECTTYISDPQIEHENICTYGIPKEKMQTIFLGTALVGYYHKFPKGIKEEYHSINDINFISFPSHLGSSIVCNVPFHLPQPSKLGICMKNAIFLKTYSKHRKWHSICKDTPSANNITFKLHIKSHLPTLYPTPIEVVPFIHKGNKKLVSHEVKHHIIISDVRTPKDALGTW</sequence>
<accession>A0AAD8PDY9</accession>
<name>A0AAD8PDY9_BABGI</name>
<dbReference type="AlphaFoldDB" id="A0AAD8PDY9"/>
<reference evidence="1" key="1">
    <citation type="submission" date="2023-08" db="EMBL/GenBank/DDBJ databases">
        <title>Draft sequence of the Babesia gibsoni genome.</title>
        <authorList>
            <person name="Yamagishi J.Y."/>
            <person name="Xuan X.X."/>
        </authorList>
    </citation>
    <scope>NUCLEOTIDE SEQUENCE</scope>
    <source>
        <strain evidence="1">Azabu</strain>
    </source>
</reference>
<comment type="caution">
    <text evidence="1">The sequence shown here is derived from an EMBL/GenBank/DDBJ whole genome shotgun (WGS) entry which is preliminary data.</text>
</comment>
<dbReference type="Proteomes" id="UP001230268">
    <property type="component" value="Unassembled WGS sequence"/>
</dbReference>
<keyword evidence="2" id="KW-1185">Reference proteome</keyword>
<protein>
    <submittedName>
        <fullName evidence="1">Uncharacterized protein</fullName>
    </submittedName>
</protein>
<dbReference type="EMBL" id="JAVEPI010000003">
    <property type="protein sequence ID" value="KAK1442891.1"/>
    <property type="molecule type" value="Genomic_DNA"/>
</dbReference>